<keyword evidence="2" id="KW-1185">Reference proteome</keyword>
<gene>
    <name evidence="1" type="ORF">SEA_TAPTIC_43</name>
</gene>
<sequence>MIQREPERGYYMSEDNRAIRQESRALPADVGAAIPELTDALTALRSLAAETGNPAHTAAVETATEAAKVVIDGLLDSYADAAEGVSA</sequence>
<name>A0A1J0MDU9_9CAUD</name>
<dbReference type="EMBL" id="KY130461">
    <property type="protein sequence ID" value="APD19273.1"/>
    <property type="molecule type" value="Genomic_DNA"/>
</dbReference>
<evidence type="ECO:0000313" key="2">
    <source>
        <dbReference type="Proteomes" id="UP000225735"/>
    </source>
</evidence>
<accession>A0A1J0MDU9</accession>
<protein>
    <submittedName>
        <fullName evidence="1">Uncharacterized protein</fullName>
    </submittedName>
</protein>
<organism evidence="1 2">
    <name type="scientific">Mycobacterium phage Taptic</name>
    <dbReference type="NCBI Taxonomy" id="1920305"/>
    <lineage>
        <taxon>Viruses</taxon>
        <taxon>Duplodnaviria</taxon>
        <taxon>Heunggongvirae</taxon>
        <taxon>Uroviricota</taxon>
        <taxon>Caudoviricetes</taxon>
        <taxon>Northamptonvirus</taxon>
        <taxon>Northamptonvirus taptic</taxon>
    </lineage>
</organism>
<proteinExistence type="predicted"/>
<evidence type="ECO:0000313" key="1">
    <source>
        <dbReference type="EMBL" id="APD19273.1"/>
    </source>
</evidence>
<reference evidence="1 2" key="1">
    <citation type="submission" date="2016-11" db="EMBL/GenBank/DDBJ databases">
        <authorList>
            <person name="Seier E.R."/>
            <person name="Hipwell C.M."/>
            <person name="Kelliher A.B."/>
            <person name="Lando N.A."/>
            <person name="Tsaousis B.E."/>
            <person name="Esposito E.C."/>
            <person name="Heckman E.L."/>
            <person name="Mageeney C.M."/>
            <person name="Kenna M.A."/>
            <person name="Ware V.C."/>
            <person name="Garlena R.A."/>
            <person name="Russell D.A."/>
            <person name="Pope W.H."/>
            <person name="Jacobs-Sera D."/>
            <person name="Hendrix R.W."/>
            <person name="Hatfull G.F."/>
        </authorList>
    </citation>
    <scope>NUCLEOTIDE SEQUENCE [LARGE SCALE GENOMIC DNA]</scope>
</reference>
<dbReference type="Proteomes" id="UP000225735">
    <property type="component" value="Segment"/>
</dbReference>